<reference evidence="4" key="5">
    <citation type="journal article" date="2018" name="Nat. Plants">
        <title>Whole-genome landscape of Medicago truncatula symbiotic genes.</title>
        <authorList>
            <person name="Pecrix Y."/>
            <person name="Gamas P."/>
            <person name="Carrere S."/>
        </authorList>
    </citation>
    <scope>NUCLEOTIDE SEQUENCE</scope>
    <source>
        <tissue evidence="4">Leaves</tissue>
    </source>
</reference>
<dbReference type="eggNOG" id="KOG0101">
    <property type="taxonomic scope" value="Eukaryota"/>
</dbReference>
<keyword evidence="6" id="KW-1185">Reference proteome</keyword>
<reference evidence="7" key="4">
    <citation type="journal article" date="2018" name="Nat. Plants">
        <title>Whole-genome landscape of Medicago truncatula symbiotic genes.</title>
        <authorList>
            <person name="Pecrix Y."/>
            <person name="Staton S.E."/>
            <person name="Sallet E."/>
            <person name="Lelandais-Briere C."/>
            <person name="Moreau S."/>
            <person name="Carrere S."/>
            <person name="Blein T."/>
            <person name="Jardinaud M.F."/>
            <person name="Latrasse D."/>
            <person name="Zouine M."/>
            <person name="Zahm M."/>
            <person name="Kreplak J."/>
            <person name="Mayjonade B."/>
            <person name="Satge C."/>
            <person name="Perez M."/>
            <person name="Cauet S."/>
            <person name="Marande W."/>
            <person name="Chantry-Darmon C."/>
            <person name="Lopez-Roques C."/>
            <person name="Bouchez O."/>
            <person name="Berard A."/>
            <person name="Debelle F."/>
            <person name="Munos S."/>
            <person name="Bendahmane A."/>
            <person name="Berges H."/>
            <person name="Niebel A."/>
            <person name="Buitink J."/>
            <person name="Frugier F."/>
            <person name="Benhamed M."/>
            <person name="Crespi M."/>
            <person name="Gouzy J."/>
            <person name="Gamas P."/>
        </authorList>
    </citation>
    <scope>NUCLEOTIDE SEQUENCE [LARGE SCALE GENOMIC DNA]</scope>
    <source>
        <strain evidence="7">cv. Jemalong A17</strain>
    </source>
</reference>
<dbReference type="STRING" id="3880.G7KZ90"/>
<reference evidence="3 6" key="1">
    <citation type="journal article" date="2011" name="Nature">
        <title>The Medicago genome provides insight into the evolution of rhizobial symbioses.</title>
        <authorList>
            <person name="Young N.D."/>
            <person name="Debelle F."/>
            <person name="Oldroyd G.E."/>
            <person name="Geurts R."/>
            <person name="Cannon S.B."/>
            <person name="Udvardi M.K."/>
            <person name="Benedito V.A."/>
            <person name="Mayer K.F."/>
            <person name="Gouzy J."/>
            <person name="Schoof H."/>
            <person name="Van de Peer Y."/>
            <person name="Proost S."/>
            <person name="Cook D.R."/>
            <person name="Meyers B.C."/>
            <person name="Spannagl M."/>
            <person name="Cheung F."/>
            <person name="De Mita S."/>
            <person name="Krishnakumar V."/>
            <person name="Gundlach H."/>
            <person name="Zhou S."/>
            <person name="Mudge J."/>
            <person name="Bharti A.K."/>
            <person name="Murray J.D."/>
            <person name="Naoumkina M.A."/>
            <person name="Rosen B."/>
            <person name="Silverstein K.A."/>
            <person name="Tang H."/>
            <person name="Rombauts S."/>
            <person name="Zhao P.X."/>
            <person name="Zhou P."/>
            <person name="Barbe V."/>
            <person name="Bardou P."/>
            <person name="Bechner M."/>
            <person name="Bellec A."/>
            <person name="Berger A."/>
            <person name="Berges H."/>
            <person name="Bidwell S."/>
            <person name="Bisseling T."/>
            <person name="Choisne N."/>
            <person name="Couloux A."/>
            <person name="Denny R."/>
            <person name="Deshpande S."/>
            <person name="Dai X."/>
            <person name="Doyle J.J."/>
            <person name="Dudez A.M."/>
            <person name="Farmer A.D."/>
            <person name="Fouteau S."/>
            <person name="Franken C."/>
            <person name="Gibelin C."/>
            <person name="Gish J."/>
            <person name="Goldstein S."/>
            <person name="Gonzalez A.J."/>
            <person name="Green P.J."/>
            <person name="Hallab A."/>
            <person name="Hartog M."/>
            <person name="Hua A."/>
            <person name="Humphray S.J."/>
            <person name="Jeong D.H."/>
            <person name="Jing Y."/>
            <person name="Jocker A."/>
            <person name="Kenton S.M."/>
            <person name="Kim D.J."/>
            <person name="Klee K."/>
            <person name="Lai H."/>
            <person name="Lang C."/>
            <person name="Lin S."/>
            <person name="Macmil S.L."/>
            <person name="Magdelenat G."/>
            <person name="Matthews L."/>
            <person name="McCorrison J."/>
            <person name="Monaghan E.L."/>
            <person name="Mun J.H."/>
            <person name="Najar F.Z."/>
            <person name="Nicholson C."/>
            <person name="Noirot C."/>
            <person name="O'Bleness M."/>
            <person name="Paule C.R."/>
            <person name="Poulain J."/>
            <person name="Prion F."/>
            <person name="Qin B."/>
            <person name="Qu C."/>
            <person name="Retzel E.F."/>
            <person name="Riddle C."/>
            <person name="Sallet E."/>
            <person name="Samain S."/>
            <person name="Samson N."/>
            <person name="Sanders I."/>
            <person name="Saurat O."/>
            <person name="Scarpelli C."/>
            <person name="Schiex T."/>
            <person name="Segurens B."/>
            <person name="Severin A.J."/>
            <person name="Sherrier D.J."/>
            <person name="Shi R."/>
            <person name="Sims S."/>
            <person name="Singer S.R."/>
            <person name="Sinharoy S."/>
            <person name="Sterck L."/>
            <person name="Viollet A."/>
            <person name="Wang B.B."/>
            <person name="Wang K."/>
            <person name="Wang M."/>
            <person name="Wang X."/>
            <person name="Warfsmann J."/>
            <person name="Weissenbach J."/>
            <person name="White D.D."/>
            <person name="White J.D."/>
            <person name="Wiley G.B."/>
            <person name="Wincker P."/>
            <person name="Xing Y."/>
            <person name="Yang L."/>
            <person name="Yao Z."/>
            <person name="Ying F."/>
            <person name="Zhai J."/>
            <person name="Zhou L."/>
            <person name="Zuber A."/>
            <person name="Denarie J."/>
            <person name="Dixon R.A."/>
            <person name="May G.D."/>
            <person name="Schwartz D.C."/>
            <person name="Rogers J."/>
            <person name="Quetier F."/>
            <person name="Town C.D."/>
            <person name="Roe B.A."/>
        </authorList>
    </citation>
    <scope>NUCLEOTIDE SEQUENCE [LARGE SCALE GENOMIC DNA]</scope>
    <source>
        <strain evidence="3">A17</strain>
        <strain evidence="5 6">cv. Jemalong A17</strain>
    </source>
</reference>
<dbReference type="Gene3D" id="1.20.1270.10">
    <property type="match status" value="1"/>
</dbReference>
<dbReference type="EMBL" id="CM001223">
    <property type="protein sequence ID" value="AES79906.2"/>
    <property type="molecule type" value="Genomic_DNA"/>
</dbReference>
<sequence length="201" mass="22626">MGVVIPRNTTIPVKTTKVFYTSEDNQSSALISVYEGERTKASDNNRLGSFTLSGFPPALRGHPFDVCFTIDGNGTLTVAAKEVSTGSTNEIIITNYKERLSTEEIKKLIQEAENHRDEDEKFLQMAQLKNALDSCIYKIETALKKQNANLKLSTQENRKMNVAIRMAKNLLDENDLHEVDVLEDHLEDLESMFEDIIDKIG</sequence>
<organism evidence="3 6">
    <name type="scientific">Medicago truncatula</name>
    <name type="common">Barrel medic</name>
    <name type="synonym">Medicago tribuloides</name>
    <dbReference type="NCBI Taxonomy" id="3880"/>
    <lineage>
        <taxon>Eukaryota</taxon>
        <taxon>Viridiplantae</taxon>
        <taxon>Streptophyta</taxon>
        <taxon>Embryophyta</taxon>
        <taxon>Tracheophyta</taxon>
        <taxon>Spermatophyta</taxon>
        <taxon>Magnoliopsida</taxon>
        <taxon>eudicotyledons</taxon>
        <taxon>Gunneridae</taxon>
        <taxon>Pentapetalae</taxon>
        <taxon>rosids</taxon>
        <taxon>fabids</taxon>
        <taxon>Fabales</taxon>
        <taxon>Fabaceae</taxon>
        <taxon>Papilionoideae</taxon>
        <taxon>50 kb inversion clade</taxon>
        <taxon>NPAAA clade</taxon>
        <taxon>Hologalegina</taxon>
        <taxon>IRL clade</taxon>
        <taxon>Trifolieae</taxon>
        <taxon>Medicago</taxon>
    </lineage>
</organism>
<dbReference type="EMBL" id="PSQE01000007">
    <property type="protein sequence ID" value="RHN46749.1"/>
    <property type="molecule type" value="Genomic_DNA"/>
</dbReference>
<keyword evidence="3" id="KW-0346">Stress response</keyword>
<dbReference type="AlphaFoldDB" id="G7KZ90"/>
<protein>
    <submittedName>
        <fullName evidence="3">Heat shock cognate 70 kDa protein</fullName>
    </submittedName>
    <submittedName>
        <fullName evidence="4">Putative Heat shock protein 70 family</fullName>
    </submittedName>
</protein>
<dbReference type="SUPFAM" id="SSF100920">
    <property type="entry name" value="Heat shock protein 70kD (HSP70), peptide-binding domain"/>
    <property type="match status" value="1"/>
</dbReference>
<dbReference type="EnsemblPlants" id="AES79906">
    <property type="protein sequence ID" value="AES79906"/>
    <property type="gene ID" value="MTR_7g074540"/>
</dbReference>
<reference evidence="5" key="3">
    <citation type="submission" date="2015-04" db="UniProtKB">
        <authorList>
            <consortium name="EnsemblPlants"/>
        </authorList>
    </citation>
    <scope>IDENTIFICATION</scope>
    <source>
        <strain evidence="5">cv. Jemalong A17</strain>
    </source>
</reference>
<dbReference type="SUPFAM" id="SSF100934">
    <property type="entry name" value="Heat shock protein 70kD (HSP70), C-terminal subdomain"/>
    <property type="match status" value="1"/>
</dbReference>
<gene>
    <name evidence="5" type="primary">11425948</name>
    <name evidence="3" type="ordered locus">MTR_7g074540</name>
    <name evidence="4" type="ORF">MtrunA17_Chr7g0245541</name>
</gene>
<evidence type="ECO:0000256" key="1">
    <source>
        <dbReference type="ARBA" id="ARBA00022741"/>
    </source>
</evidence>
<dbReference type="KEGG" id="mtr:11425948"/>
<evidence type="ECO:0000313" key="6">
    <source>
        <dbReference type="Proteomes" id="UP000002051"/>
    </source>
</evidence>
<evidence type="ECO:0000256" key="2">
    <source>
        <dbReference type="ARBA" id="ARBA00022840"/>
    </source>
</evidence>
<dbReference type="Gene3D" id="2.60.34.10">
    <property type="entry name" value="Substrate Binding Domain Of DNAk, Chain A, domain 1"/>
    <property type="match status" value="1"/>
</dbReference>
<evidence type="ECO:0000313" key="7">
    <source>
        <dbReference type="Proteomes" id="UP000265566"/>
    </source>
</evidence>
<dbReference type="InterPro" id="IPR029047">
    <property type="entry name" value="HSP70_peptide-bd_sf"/>
</dbReference>
<dbReference type="GO" id="GO:0005524">
    <property type="term" value="F:ATP binding"/>
    <property type="evidence" value="ECO:0007669"/>
    <property type="project" value="UniProtKB-KW"/>
</dbReference>
<proteinExistence type="predicted"/>
<evidence type="ECO:0000313" key="3">
    <source>
        <dbReference type="EMBL" id="AES79906.2"/>
    </source>
</evidence>
<keyword evidence="2" id="KW-0067">ATP-binding</keyword>
<accession>A0A0C3W8F6</accession>
<dbReference type="PaxDb" id="3880-AES79906"/>
<name>G7KZ90_MEDTR</name>
<dbReference type="InterPro" id="IPR013126">
    <property type="entry name" value="Hsp_70_fam"/>
</dbReference>
<dbReference type="InterPro" id="IPR029048">
    <property type="entry name" value="HSP70_C_sf"/>
</dbReference>
<evidence type="ECO:0000313" key="5">
    <source>
        <dbReference type="EnsemblPlants" id="AES79906"/>
    </source>
</evidence>
<dbReference type="Proteomes" id="UP000265566">
    <property type="component" value="Chromosome 7"/>
</dbReference>
<evidence type="ECO:0000313" key="4">
    <source>
        <dbReference type="EMBL" id="RHN46749.1"/>
    </source>
</evidence>
<dbReference type="Proteomes" id="UP000002051">
    <property type="component" value="Unassembled WGS sequence"/>
</dbReference>
<dbReference type="Gramene" id="rna41271">
    <property type="protein sequence ID" value="RHN46749.1"/>
    <property type="gene ID" value="gene41271"/>
</dbReference>
<dbReference type="PANTHER" id="PTHR19375">
    <property type="entry name" value="HEAT SHOCK PROTEIN 70KDA"/>
    <property type="match status" value="1"/>
</dbReference>
<dbReference type="Pfam" id="PF00012">
    <property type="entry name" value="HSP70"/>
    <property type="match status" value="1"/>
</dbReference>
<dbReference type="OrthoDB" id="3789372at2759"/>
<accession>G7KZ90</accession>
<keyword evidence="1" id="KW-0547">Nucleotide-binding</keyword>
<dbReference type="GO" id="GO:0140662">
    <property type="term" value="F:ATP-dependent protein folding chaperone"/>
    <property type="evidence" value="ECO:0007669"/>
    <property type="project" value="InterPro"/>
</dbReference>
<reference evidence="3 6" key="2">
    <citation type="journal article" date="2014" name="BMC Genomics">
        <title>An improved genome release (version Mt4.0) for the model legume Medicago truncatula.</title>
        <authorList>
            <person name="Tang H."/>
            <person name="Krishnakumar V."/>
            <person name="Bidwell S."/>
            <person name="Rosen B."/>
            <person name="Chan A."/>
            <person name="Zhou S."/>
            <person name="Gentzbittel L."/>
            <person name="Childs K.L."/>
            <person name="Yandell M."/>
            <person name="Gundlach H."/>
            <person name="Mayer K.F."/>
            <person name="Schwartz D.C."/>
            <person name="Town C.D."/>
        </authorList>
    </citation>
    <scope>GENOME REANNOTATION</scope>
    <source>
        <strain evidence="5 6">cv. Jemalong A17</strain>
    </source>
</reference>
<dbReference type="HOGENOM" id="CLU_005965_10_0_1"/>